<dbReference type="KEGG" id="phm:PSMK_19220"/>
<dbReference type="InterPro" id="IPR011669">
    <property type="entry name" value="DgcN-like"/>
</dbReference>
<dbReference type="Proteomes" id="UP000007881">
    <property type="component" value="Chromosome"/>
</dbReference>
<gene>
    <name evidence="3" type="ordered locus">PSMK_19220</name>
</gene>
<dbReference type="HOGENOM" id="CLU_059741_0_0_0"/>
<dbReference type="Pfam" id="PF17396">
    <property type="entry name" value="DUF1611_N"/>
    <property type="match status" value="1"/>
</dbReference>
<evidence type="ECO:0008006" key="5">
    <source>
        <dbReference type="Google" id="ProtNLM"/>
    </source>
</evidence>
<accession>I0IFP3</accession>
<dbReference type="Gene3D" id="3.40.50.720">
    <property type="entry name" value="NAD(P)-binding Rossmann-like Domain"/>
    <property type="match status" value="1"/>
</dbReference>
<dbReference type="SUPFAM" id="SSF52540">
    <property type="entry name" value="P-loop containing nucleoside triphosphate hydrolases"/>
    <property type="match status" value="1"/>
</dbReference>
<dbReference type="Gene3D" id="3.40.50.300">
    <property type="entry name" value="P-loop containing nucleotide triphosphate hydrolases"/>
    <property type="match status" value="1"/>
</dbReference>
<organism evidence="3 4">
    <name type="scientific">Phycisphaera mikurensis (strain NBRC 102666 / KCTC 22515 / FYK2301M01)</name>
    <dbReference type="NCBI Taxonomy" id="1142394"/>
    <lineage>
        <taxon>Bacteria</taxon>
        <taxon>Pseudomonadati</taxon>
        <taxon>Planctomycetota</taxon>
        <taxon>Phycisphaerae</taxon>
        <taxon>Phycisphaerales</taxon>
        <taxon>Phycisphaeraceae</taxon>
        <taxon>Phycisphaera</taxon>
    </lineage>
</organism>
<dbReference type="Pfam" id="PF07755">
    <property type="entry name" value="DUF1611"/>
    <property type="match status" value="1"/>
</dbReference>
<dbReference type="PANTHER" id="PTHR40690:SF1">
    <property type="entry name" value="DUF1611 DOMAIN-CONTAINING PROTEIN"/>
    <property type="match status" value="1"/>
</dbReference>
<evidence type="ECO:0000313" key="3">
    <source>
        <dbReference type="EMBL" id="BAM04081.1"/>
    </source>
</evidence>
<keyword evidence="4" id="KW-1185">Reference proteome</keyword>
<proteinExistence type="predicted"/>
<reference evidence="3 4" key="1">
    <citation type="submission" date="2012-02" db="EMBL/GenBank/DDBJ databases">
        <title>Complete genome sequence of Phycisphaera mikurensis NBRC 102666.</title>
        <authorList>
            <person name="Ankai A."/>
            <person name="Hosoyama A."/>
            <person name="Terui Y."/>
            <person name="Sekine M."/>
            <person name="Fukai R."/>
            <person name="Kato Y."/>
            <person name="Nakamura S."/>
            <person name="Yamada-Narita S."/>
            <person name="Kawakoshi A."/>
            <person name="Fukunaga Y."/>
            <person name="Yamazaki S."/>
            <person name="Fujita N."/>
        </authorList>
    </citation>
    <scope>NUCLEOTIDE SEQUENCE [LARGE SCALE GENOMIC DNA]</scope>
    <source>
        <strain evidence="4">NBRC 102666 / KCTC 22515 / FYK2301M01</strain>
    </source>
</reference>
<dbReference type="AlphaFoldDB" id="I0IFP3"/>
<dbReference type="InterPro" id="IPR027417">
    <property type="entry name" value="P-loop_NTPase"/>
</dbReference>
<evidence type="ECO:0000313" key="4">
    <source>
        <dbReference type="Proteomes" id="UP000007881"/>
    </source>
</evidence>
<dbReference type="PANTHER" id="PTHR40690">
    <property type="entry name" value="GLL3100 PROTEIN"/>
    <property type="match status" value="1"/>
</dbReference>
<name>I0IFP3_PHYMF</name>
<dbReference type="PIRSF" id="PIRSF026760">
    <property type="entry name" value="UCP026760"/>
    <property type="match status" value="1"/>
</dbReference>
<dbReference type="EMBL" id="AP012338">
    <property type="protein sequence ID" value="BAM04081.1"/>
    <property type="molecule type" value="Genomic_DNA"/>
</dbReference>
<feature type="domain" description="D-glutamate N-acetyltransferase-like N-terminal" evidence="2">
    <location>
        <begin position="42"/>
        <end position="132"/>
    </location>
</feature>
<sequence>MAERIAILTGGKAGEPVAAKTAVALIRYRRDEVVAVVDPGFVGRDLAALMPVLNAPPVVASVEEATTLGATAVYLGVATAGGKLPPELKPAVLDAAARGLRIVSGMHDRLGADADVAAAASRSQAELVDLRAEALAERTVATGGPIGGAFRVLTIGNDCSVGKMVTAWELTRGLIEAGIDAAFAATGQTGMMLSGGGVPIDAVVGDFLNGAAEALVRRHAHHQVTVVEGQASLLHPSYSAVTWGLLAGSQPHGLILCCEPGRPHLHGRPSLAVPDPVRLAAVVRASAGEQSGCELLGVAINGRRGRDDPDRLRAERERLERELGVPACDVVAEGPGALVEVVRAAADARAADRPAADAP</sequence>
<dbReference type="RefSeq" id="WP_014437299.1">
    <property type="nucleotide sequence ID" value="NC_017080.1"/>
</dbReference>
<dbReference type="OrthoDB" id="9778498at2"/>
<dbReference type="eggNOG" id="COG3367">
    <property type="taxonomic scope" value="Bacteria"/>
</dbReference>
<dbReference type="InterPro" id="IPR035086">
    <property type="entry name" value="DgcN-like_C"/>
</dbReference>
<evidence type="ECO:0000259" key="2">
    <source>
        <dbReference type="Pfam" id="PF17396"/>
    </source>
</evidence>
<dbReference type="InterPro" id="IPR035402">
    <property type="entry name" value="DgcN-like_N"/>
</dbReference>
<dbReference type="STRING" id="1142394.PSMK_19220"/>
<evidence type="ECO:0000259" key="1">
    <source>
        <dbReference type="Pfam" id="PF07755"/>
    </source>
</evidence>
<protein>
    <recommendedName>
        <fullName evidence="5">DUF1611 domain-containing protein</fullName>
    </recommendedName>
</protein>
<feature type="domain" description="D-glutamate N-acetyltransferase-like C-terminal" evidence="1">
    <location>
        <begin position="150"/>
        <end position="339"/>
    </location>
</feature>